<protein>
    <recommendedName>
        <fullName evidence="2">Death domain-containing protein</fullName>
    </recommendedName>
</protein>
<feature type="region of interest" description="Disordered" evidence="1">
    <location>
        <begin position="614"/>
        <end position="677"/>
    </location>
</feature>
<dbReference type="SUPFAM" id="SSF47986">
    <property type="entry name" value="DEATH domain"/>
    <property type="match status" value="2"/>
</dbReference>
<evidence type="ECO:0000313" key="3">
    <source>
        <dbReference type="EMBL" id="CAH3037806.1"/>
    </source>
</evidence>
<dbReference type="InterPro" id="IPR000488">
    <property type="entry name" value="Death_dom"/>
</dbReference>
<comment type="caution">
    <text evidence="3">The sequence shown here is derived from an EMBL/GenBank/DDBJ whole genome shotgun (WGS) entry which is preliminary data.</text>
</comment>
<proteinExistence type="predicted"/>
<accession>A0AAU9VWD2</accession>
<sequence>MASASEMCLSDAALAVCRLVEETKGHKTLKYLGPSCLVHFSVTSTPKILSSPSSGRTSISERASSYFLVASAEVLKKNQIEACENNSGRSVKIVAEFVQTRDGRKLERKTLSPIKVGGELCRALDDIVESDGMIFIALTGLRRSIFSKSNLLSRALEVAEIQGRNSSARMASNDLRCVLFTLSTCGKKAFQLQDNPEFGTKVYELLPFDSDLTCENETRTSRYFLQNDEKKRFLNEDEFPKNDIPFGAIILKNVMFAGVLNFDSRQPSPVFVESSLETAIQRCDEREAERLVGAVGGIYPLLDPKRKERSEVNDKTGIYGFPWPAVTPSAPDKFVAGFQSTNDNSGKKDLRIIPCATNQADNVASHCQFDYFSDEKAAPIENSCRSLDKSLDSNRVVYVPVNLRSADNENQPAGECSAPELSPETGTGGSEEEVQGGPADEQVQGSEEEGGERVTIQKKEEKSVSQGYRAPLTAMVPQVTTGIQRNPAEIPLAPVVSGGPEYSLPPLPQRRLETQGASTDLNSHGSGFLFQNGRYNELPGGAQGEVREQSLSDSCHPKKEEHPEVKHSISMSAGTKKTYKLDEKAAPIENSCRSLDKSLDANRVVYVPVNLRSADNENQPAGECSAPELRPETGTGGSEEEVQGGPADEQVQGSEEEGGERVTIQKKEEKSASQRCRAPLTAMVPQVTTGIQRNPAEIPLAPAVPGGPEYALPPLPQRHLETQGASTDLNSHESGFLFQNGRYNELPEGAQGEGREQSLSGSHHPKKEEHPEVKRSMSMSTGTKKTYKLADLLKETLLSCLELLEALCRSLDKEYKYGLCKFWKHLAEHFRISEQEYQRFESQPVFSPTELMFEYLQTADPDVTIGCLKDGLRKIERHDVINLLVQHEKCDPLALNDETLVSSLFDTDPDIIGELAYLLDIQKSGVKKWSDLAPKLNIPRRIFRMFENCTAGNPTEKVFEIVKVQSPKLTIGELINHLKALKRHDVIKAIKKSIKVTEISVIKELVADVEVMEEVCDLLNQINRTTTVSGLRNLGNRLKIKKEILDDLLPSMEVNQSPTEALIRRLGGSNPSLTLVDFIWALHEISRPDVIVLLDEYLPAGCVQRFLISSCNSYCEICQQVLPRQSGGS</sequence>
<dbReference type="Pfam" id="PF00531">
    <property type="entry name" value="Death"/>
    <property type="match status" value="1"/>
</dbReference>
<evidence type="ECO:0000313" key="4">
    <source>
        <dbReference type="Proteomes" id="UP001159428"/>
    </source>
</evidence>
<dbReference type="PANTHER" id="PTHR14657">
    <property type="entry name" value="IGF-LIKE FAMILY RECEPTOR 1"/>
    <property type="match status" value="1"/>
</dbReference>
<feature type="region of interest" description="Disordered" evidence="1">
    <location>
        <begin position="744"/>
        <end position="781"/>
    </location>
</feature>
<dbReference type="Proteomes" id="UP001159428">
    <property type="component" value="Unassembled WGS sequence"/>
</dbReference>
<dbReference type="PANTHER" id="PTHR14657:SF2">
    <property type="entry name" value="IGF-LIKE FAMILY RECEPTOR 1"/>
    <property type="match status" value="1"/>
</dbReference>
<dbReference type="InterPro" id="IPR042355">
    <property type="entry name" value="IGFLR1"/>
</dbReference>
<dbReference type="EMBL" id="CALNXJ010000004">
    <property type="protein sequence ID" value="CAH3037806.1"/>
    <property type="molecule type" value="Genomic_DNA"/>
</dbReference>
<feature type="compositionally biased region" description="Basic and acidic residues" evidence="1">
    <location>
        <begin position="545"/>
        <end position="567"/>
    </location>
</feature>
<keyword evidence="4" id="KW-1185">Reference proteome</keyword>
<feature type="compositionally biased region" description="Basic and acidic residues" evidence="1">
    <location>
        <begin position="766"/>
        <end position="775"/>
    </location>
</feature>
<dbReference type="GO" id="GO:0005886">
    <property type="term" value="C:plasma membrane"/>
    <property type="evidence" value="ECO:0007669"/>
    <property type="project" value="TreeGrafter"/>
</dbReference>
<reference evidence="3 4" key="1">
    <citation type="submission" date="2022-05" db="EMBL/GenBank/DDBJ databases">
        <authorList>
            <consortium name="Genoscope - CEA"/>
            <person name="William W."/>
        </authorList>
    </citation>
    <scope>NUCLEOTIDE SEQUENCE [LARGE SCALE GENOMIC DNA]</scope>
</reference>
<feature type="compositionally biased region" description="Basic and acidic residues" evidence="1">
    <location>
        <begin position="659"/>
        <end position="672"/>
    </location>
</feature>
<organism evidence="3 4">
    <name type="scientific">Pocillopora meandrina</name>
    <dbReference type="NCBI Taxonomy" id="46732"/>
    <lineage>
        <taxon>Eukaryota</taxon>
        <taxon>Metazoa</taxon>
        <taxon>Cnidaria</taxon>
        <taxon>Anthozoa</taxon>
        <taxon>Hexacorallia</taxon>
        <taxon>Scleractinia</taxon>
        <taxon>Astrocoeniina</taxon>
        <taxon>Pocilloporidae</taxon>
        <taxon>Pocillopora</taxon>
    </lineage>
</organism>
<name>A0AAU9VWD2_9CNID</name>
<dbReference type="GO" id="GO:0007165">
    <property type="term" value="P:signal transduction"/>
    <property type="evidence" value="ECO:0007669"/>
    <property type="project" value="InterPro"/>
</dbReference>
<dbReference type="AlphaFoldDB" id="A0AAU9VWD2"/>
<dbReference type="Gene3D" id="1.10.533.10">
    <property type="entry name" value="Death Domain, Fas"/>
    <property type="match status" value="3"/>
</dbReference>
<feature type="domain" description="Death" evidence="2">
    <location>
        <begin position="823"/>
        <end position="888"/>
    </location>
</feature>
<feature type="region of interest" description="Disordered" evidence="1">
    <location>
        <begin position="406"/>
        <end position="465"/>
    </location>
</feature>
<dbReference type="PROSITE" id="PS50017">
    <property type="entry name" value="DEATH_DOMAIN"/>
    <property type="match status" value="1"/>
</dbReference>
<feature type="compositionally biased region" description="Basic and acidic residues" evidence="1">
    <location>
        <begin position="451"/>
        <end position="463"/>
    </location>
</feature>
<evidence type="ECO:0000256" key="1">
    <source>
        <dbReference type="SAM" id="MobiDB-lite"/>
    </source>
</evidence>
<feature type="region of interest" description="Disordered" evidence="1">
    <location>
        <begin position="539"/>
        <end position="573"/>
    </location>
</feature>
<evidence type="ECO:0000259" key="2">
    <source>
        <dbReference type="PROSITE" id="PS50017"/>
    </source>
</evidence>
<dbReference type="InterPro" id="IPR011029">
    <property type="entry name" value="DEATH-like_dom_sf"/>
</dbReference>
<gene>
    <name evidence="3" type="ORF">PMEA_00021365</name>
</gene>